<dbReference type="EMBL" id="JABVXQ010000006">
    <property type="protein sequence ID" value="KAF6105928.1"/>
    <property type="molecule type" value="Genomic_DNA"/>
</dbReference>
<dbReference type="PANTHER" id="PTHR23113">
    <property type="entry name" value="GUANINE NUCLEOTIDE EXCHANGE FACTOR"/>
    <property type="match status" value="1"/>
</dbReference>
<gene>
    <name evidence="5" type="ORF">HJG60_016283</name>
</gene>
<dbReference type="GO" id="GO:0005085">
    <property type="term" value="F:guanyl-nucleotide exchange factor activity"/>
    <property type="evidence" value="ECO:0007669"/>
    <property type="project" value="UniProtKB-KW"/>
</dbReference>
<accession>A0A834A7J1</accession>
<dbReference type="PROSITE" id="PS50009">
    <property type="entry name" value="RASGEF_CAT"/>
    <property type="match status" value="1"/>
</dbReference>
<keyword evidence="1 2" id="KW-0344">Guanine-nucleotide releasing factor</keyword>
<sequence length="632" mass="70420">MIPWCFPTSRGSGQKKAQSLTCFRCWHRPRLRHLSASGPRHPQSSTPDIVEELAEGLPDTIDRYVGQEGLARNPIQCRSESSTQDIVEAPGHGPNYTTLWAKGQVQRANNTIQRRSEGAPKLTPDLREACRMRALRGGTLEKVTELMVPAFLGGYARHISTFVSTHPAFSTAQCFLDLLLTGSFPPARPDCIRVYSTSGGLHPYNDQGDTPHDQMKQTLTSVWGRWPHQIRHLGQPLLNPWLIVRQAFVEVSFPAANLVSLTQTLRLEQERPESSEAGLEDPPPQLLSTPVPLEGPVLGPDPAPAELVPEPVSPPPAPPPDLGQAPAPPSAPGPPHELEPAGPPAPPPRPHTPGAVTTKPLVREEKQNILTFPPRLVAEQLTGMDVELFKQVLPHQCLGSVWPPKNKPGRQHRAHTVSATITQYNSLVSCVVTTCLGDPSMKARDRAKVVEHWIKVAQECKTLGNMASLHAIVSAFRSVPLHRLKKTWEKVSRRSTVMLRKLFQDVDGMTTKQLRNIEPRLEKRPSRFATLLMHLRGALKRPQKKRVPFLGLYVSDLGMLHTAIQDYPEGHVKHLAKKRKELKVLEEIVLLQQAAQLYSIEPEERFGAWFWALERLSEKESYTLSCQLEPRS</sequence>
<evidence type="ECO:0000256" key="1">
    <source>
        <dbReference type="ARBA" id="ARBA00022658"/>
    </source>
</evidence>
<dbReference type="GO" id="GO:0007265">
    <property type="term" value="P:Ras protein signal transduction"/>
    <property type="evidence" value="ECO:0007669"/>
    <property type="project" value="TreeGrafter"/>
</dbReference>
<dbReference type="Pfam" id="PF00617">
    <property type="entry name" value="RasGEF"/>
    <property type="match status" value="1"/>
</dbReference>
<dbReference type="InterPro" id="IPR001895">
    <property type="entry name" value="RASGEF_cat_dom"/>
</dbReference>
<protein>
    <recommendedName>
        <fullName evidence="4">Ras-GEF domain-containing protein</fullName>
    </recommendedName>
</protein>
<dbReference type="InterPro" id="IPR023578">
    <property type="entry name" value="Ras_GEF_dom_sf"/>
</dbReference>
<proteinExistence type="predicted"/>
<evidence type="ECO:0000256" key="3">
    <source>
        <dbReference type="SAM" id="MobiDB-lite"/>
    </source>
</evidence>
<comment type="caution">
    <text evidence="5">The sequence shown here is derived from an EMBL/GenBank/DDBJ whole genome shotgun (WGS) entry which is preliminary data.</text>
</comment>
<dbReference type="Proteomes" id="UP000664940">
    <property type="component" value="Unassembled WGS sequence"/>
</dbReference>
<reference evidence="5 6" key="1">
    <citation type="journal article" date="2020" name="Nature">
        <title>Six reference-quality genomes reveal evolution of bat adaptations.</title>
        <authorList>
            <person name="Jebb D."/>
            <person name="Huang Z."/>
            <person name="Pippel M."/>
            <person name="Hughes G.M."/>
            <person name="Lavrichenko K."/>
            <person name="Devanna P."/>
            <person name="Winkler S."/>
            <person name="Jermiin L.S."/>
            <person name="Skirmuntt E.C."/>
            <person name="Katzourakis A."/>
            <person name="Burkitt-Gray L."/>
            <person name="Ray D.A."/>
            <person name="Sullivan K.A.M."/>
            <person name="Roscito J.G."/>
            <person name="Kirilenko B.M."/>
            <person name="Davalos L.M."/>
            <person name="Corthals A.P."/>
            <person name="Power M.L."/>
            <person name="Jones G."/>
            <person name="Ransome R.D."/>
            <person name="Dechmann D.K.N."/>
            <person name="Locatelli A.G."/>
            <person name="Puechmaille S.J."/>
            <person name="Fedrigo O."/>
            <person name="Jarvis E.D."/>
            <person name="Hiller M."/>
            <person name="Vernes S.C."/>
            <person name="Myers E.W."/>
            <person name="Teeling E.C."/>
        </authorList>
    </citation>
    <scope>NUCLEOTIDE SEQUENCE [LARGE SCALE GENOMIC DNA]</scope>
    <source>
        <strain evidence="5">Bat1K_MPI-CBG_1</strain>
    </source>
</reference>
<dbReference type="InterPro" id="IPR008937">
    <property type="entry name" value="Ras-like_GEF"/>
</dbReference>
<evidence type="ECO:0000256" key="2">
    <source>
        <dbReference type="PROSITE-ProRule" id="PRU00168"/>
    </source>
</evidence>
<feature type="region of interest" description="Disordered" evidence="3">
    <location>
        <begin position="269"/>
        <end position="356"/>
    </location>
</feature>
<dbReference type="PANTHER" id="PTHR23113:SF223">
    <property type="entry name" value="RAL-GDS-RELATED PROTEIN"/>
    <property type="match status" value="1"/>
</dbReference>
<dbReference type="SMART" id="SM00147">
    <property type="entry name" value="RasGEF"/>
    <property type="match status" value="1"/>
</dbReference>
<evidence type="ECO:0000259" key="4">
    <source>
        <dbReference type="PROSITE" id="PS50009"/>
    </source>
</evidence>
<dbReference type="CDD" id="cd00155">
    <property type="entry name" value="RasGEF"/>
    <property type="match status" value="1"/>
</dbReference>
<dbReference type="AlphaFoldDB" id="A0A834A7J1"/>
<organism evidence="5 6">
    <name type="scientific">Phyllostomus discolor</name>
    <name type="common">pale spear-nosed bat</name>
    <dbReference type="NCBI Taxonomy" id="89673"/>
    <lineage>
        <taxon>Eukaryota</taxon>
        <taxon>Metazoa</taxon>
        <taxon>Chordata</taxon>
        <taxon>Craniata</taxon>
        <taxon>Vertebrata</taxon>
        <taxon>Euteleostomi</taxon>
        <taxon>Mammalia</taxon>
        <taxon>Eutheria</taxon>
        <taxon>Laurasiatheria</taxon>
        <taxon>Chiroptera</taxon>
        <taxon>Yangochiroptera</taxon>
        <taxon>Phyllostomidae</taxon>
        <taxon>Phyllostominae</taxon>
        <taxon>Phyllostomus</taxon>
    </lineage>
</organism>
<evidence type="ECO:0000313" key="5">
    <source>
        <dbReference type="EMBL" id="KAF6105928.1"/>
    </source>
</evidence>
<evidence type="ECO:0000313" key="6">
    <source>
        <dbReference type="Proteomes" id="UP000664940"/>
    </source>
</evidence>
<dbReference type="GO" id="GO:0005886">
    <property type="term" value="C:plasma membrane"/>
    <property type="evidence" value="ECO:0007669"/>
    <property type="project" value="TreeGrafter"/>
</dbReference>
<dbReference type="InterPro" id="IPR036964">
    <property type="entry name" value="RASGEF_cat_dom_sf"/>
</dbReference>
<name>A0A834A7J1_9CHIR</name>
<dbReference type="Gene3D" id="1.10.840.10">
    <property type="entry name" value="Ras guanine-nucleotide exchange factors catalytic domain"/>
    <property type="match status" value="1"/>
</dbReference>
<dbReference type="Gene3D" id="1.20.870.10">
    <property type="entry name" value="Son of sevenless (SoS) protein Chain: S domain 1"/>
    <property type="match status" value="1"/>
</dbReference>
<feature type="compositionally biased region" description="Pro residues" evidence="3">
    <location>
        <begin position="311"/>
        <end position="351"/>
    </location>
</feature>
<feature type="domain" description="Ras-GEF" evidence="4">
    <location>
        <begin position="373"/>
        <end position="631"/>
    </location>
</feature>
<dbReference type="SUPFAM" id="SSF48366">
    <property type="entry name" value="Ras GEF"/>
    <property type="match status" value="1"/>
</dbReference>